<protein>
    <recommendedName>
        <fullName evidence="5 10">Nicotinate-nucleotide--dimethylbenzimidazole phosphoribosyltransferase</fullName>
        <ecNumber evidence="4 10">2.4.2.21</ecNumber>
    </recommendedName>
</protein>
<evidence type="ECO:0000256" key="11">
    <source>
        <dbReference type="SAM" id="MobiDB-lite"/>
    </source>
</evidence>
<evidence type="ECO:0000256" key="1">
    <source>
        <dbReference type="ARBA" id="ARBA00002197"/>
    </source>
</evidence>
<dbReference type="NCBIfam" id="NF000996">
    <property type="entry name" value="PRK00105.1"/>
    <property type="match status" value="1"/>
</dbReference>
<evidence type="ECO:0000256" key="2">
    <source>
        <dbReference type="ARBA" id="ARBA00005049"/>
    </source>
</evidence>
<comment type="pathway">
    <text evidence="2">Nucleoside biosynthesis; alpha-ribazole biosynthesis; alpha-ribazole from 5,6-dimethylbenzimidazole: step 1/2.</text>
</comment>
<dbReference type="PANTHER" id="PTHR43463">
    <property type="entry name" value="NICOTINATE-NUCLEOTIDE--DIMETHYLBENZIMIDAZOLE PHOSPHORIBOSYLTRANSFERASE"/>
    <property type="match status" value="1"/>
</dbReference>
<gene>
    <name evidence="12" type="primary">cobT</name>
    <name evidence="12" type="ORF">K8V82_03410</name>
</gene>
<evidence type="ECO:0000256" key="7">
    <source>
        <dbReference type="ARBA" id="ARBA00022676"/>
    </source>
</evidence>
<evidence type="ECO:0000256" key="4">
    <source>
        <dbReference type="ARBA" id="ARBA00011991"/>
    </source>
</evidence>
<evidence type="ECO:0000313" key="13">
    <source>
        <dbReference type="Proteomes" id="UP000769156"/>
    </source>
</evidence>
<comment type="catalytic activity">
    <reaction evidence="9">
        <text>5,6-dimethylbenzimidazole + nicotinate beta-D-ribonucleotide = alpha-ribazole 5'-phosphate + nicotinate + H(+)</text>
        <dbReference type="Rhea" id="RHEA:11196"/>
        <dbReference type="ChEBI" id="CHEBI:15378"/>
        <dbReference type="ChEBI" id="CHEBI:15890"/>
        <dbReference type="ChEBI" id="CHEBI:32544"/>
        <dbReference type="ChEBI" id="CHEBI:57502"/>
        <dbReference type="ChEBI" id="CHEBI:57918"/>
        <dbReference type="EC" id="2.4.2.21"/>
    </reaction>
</comment>
<dbReference type="Pfam" id="PF02277">
    <property type="entry name" value="DBI_PRT"/>
    <property type="match status" value="1"/>
</dbReference>
<evidence type="ECO:0000313" key="12">
    <source>
        <dbReference type="EMBL" id="HJF93820.1"/>
    </source>
</evidence>
<dbReference type="Gene3D" id="3.40.50.10210">
    <property type="match status" value="1"/>
</dbReference>
<reference evidence="12" key="2">
    <citation type="submission" date="2021-09" db="EMBL/GenBank/DDBJ databases">
        <authorList>
            <person name="Gilroy R."/>
        </authorList>
    </citation>
    <scope>NUCLEOTIDE SEQUENCE</scope>
    <source>
        <strain evidence="12">ChiSjej5B23-16112</strain>
    </source>
</reference>
<dbReference type="InterPro" id="IPR017846">
    <property type="entry name" value="Nict_dMeBzImd_PRibTrfase_bact"/>
</dbReference>
<evidence type="ECO:0000256" key="6">
    <source>
        <dbReference type="ARBA" id="ARBA00022573"/>
    </source>
</evidence>
<dbReference type="AlphaFoldDB" id="A0A921LDD4"/>
<comment type="caution">
    <text evidence="12">The sequence shown here is derived from an EMBL/GenBank/DDBJ whole genome shotgun (WGS) entry which is preliminary data.</text>
</comment>
<evidence type="ECO:0000256" key="8">
    <source>
        <dbReference type="ARBA" id="ARBA00022679"/>
    </source>
</evidence>
<dbReference type="Gene3D" id="1.10.1610.10">
    <property type="match status" value="1"/>
</dbReference>
<dbReference type="GO" id="GO:0009236">
    <property type="term" value="P:cobalamin biosynthetic process"/>
    <property type="evidence" value="ECO:0007669"/>
    <property type="project" value="UniProtKB-UniRule"/>
</dbReference>
<dbReference type="InterPro" id="IPR023195">
    <property type="entry name" value="Nict_dMeBzImd_PRibTrfase_N"/>
</dbReference>
<evidence type="ECO:0000256" key="9">
    <source>
        <dbReference type="ARBA" id="ARBA00047340"/>
    </source>
</evidence>
<dbReference type="Proteomes" id="UP000769156">
    <property type="component" value="Unassembled WGS sequence"/>
</dbReference>
<dbReference type="EC" id="2.4.2.21" evidence="4 10"/>
<comment type="function">
    <text evidence="1">Catalyzes the synthesis of alpha-ribazole-5'-phosphate from nicotinate mononucleotide (NAMN) and 5,6-dimethylbenzimidazole (DMB).</text>
</comment>
<dbReference type="GO" id="GO:0008939">
    <property type="term" value="F:nicotinate-nucleotide-dimethylbenzimidazole phosphoribosyltransferase activity"/>
    <property type="evidence" value="ECO:0007669"/>
    <property type="project" value="UniProtKB-UniRule"/>
</dbReference>
<evidence type="ECO:0000256" key="5">
    <source>
        <dbReference type="ARBA" id="ARBA00015486"/>
    </source>
</evidence>
<keyword evidence="6" id="KW-0169">Cobalamin biosynthesis</keyword>
<dbReference type="NCBIfam" id="TIGR03160">
    <property type="entry name" value="cobT_DBIPRT"/>
    <property type="match status" value="1"/>
</dbReference>
<organism evidence="12 13">
    <name type="scientific">Lachnoclostridium phocaeense</name>
    <dbReference type="NCBI Taxonomy" id="1871021"/>
    <lineage>
        <taxon>Bacteria</taxon>
        <taxon>Bacillati</taxon>
        <taxon>Bacillota</taxon>
        <taxon>Clostridia</taxon>
        <taxon>Lachnospirales</taxon>
        <taxon>Lachnospiraceae</taxon>
    </lineage>
</organism>
<dbReference type="InterPro" id="IPR003200">
    <property type="entry name" value="Nict_dMeBzImd_PRibTrfase"/>
</dbReference>
<keyword evidence="7 12" id="KW-0328">Glycosyltransferase</keyword>
<accession>A0A921LDD4</accession>
<comment type="similarity">
    <text evidence="3">Belongs to the CobT family.</text>
</comment>
<name>A0A921LDD4_9FIRM</name>
<evidence type="ECO:0000256" key="3">
    <source>
        <dbReference type="ARBA" id="ARBA00007110"/>
    </source>
</evidence>
<dbReference type="FunFam" id="3.40.50.10210:FF:000001">
    <property type="entry name" value="Nicotinate-nucleotide--dimethylbenzimidazole phosphoribosyltransferase"/>
    <property type="match status" value="1"/>
</dbReference>
<dbReference type="SUPFAM" id="SSF52733">
    <property type="entry name" value="Nicotinate mononucleotide:5,6-dimethylbenzimidazole phosphoribosyltransferase (CobT)"/>
    <property type="match status" value="1"/>
</dbReference>
<feature type="region of interest" description="Disordered" evidence="11">
    <location>
        <begin position="1"/>
        <end position="22"/>
    </location>
</feature>
<keyword evidence="8 12" id="KW-0808">Transferase</keyword>
<evidence type="ECO:0000256" key="10">
    <source>
        <dbReference type="NCBIfam" id="TIGR03160"/>
    </source>
</evidence>
<reference evidence="12" key="1">
    <citation type="journal article" date="2021" name="PeerJ">
        <title>Extensive microbial diversity within the chicken gut microbiome revealed by metagenomics and culture.</title>
        <authorList>
            <person name="Gilroy R."/>
            <person name="Ravi A."/>
            <person name="Getino M."/>
            <person name="Pursley I."/>
            <person name="Horton D.L."/>
            <person name="Alikhan N.F."/>
            <person name="Baker D."/>
            <person name="Gharbi K."/>
            <person name="Hall N."/>
            <person name="Watson M."/>
            <person name="Adriaenssens E.M."/>
            <person name="Foster-Nyarko E."/>
            <person name="Jarju S."/>
            <person name="Secka A."/>
            <person name="Antonio M."/>
            <person name="Oren A."/>
            <person name="Chaudhuri R.R."/>
            <person name="La Ragione R."/>
            <person name="Hildebrand F."/>
            <person name="Pallen M.J."/>
        </authorList>
    </citation>
    <scope>NUCLEOTIDE SEQUENCE</scope>
    <source>
        <strain evidence="12">ChiSjej5B23-16112</strain>
    </source>
</reference>
<proteinExistence type="inferred from homology"/>
<dbReference type="PANTHER" id="PTHR43463:SF1">
    <property type="entry name" value="NICOTINATE-NUCLEOTIDE--DIMETHYLBENZIMIDAZOLE PHOSPHORIBOSYLTRANSFERASE"/>
    <property type="match status" value="1"/>
</dbReference>
<dbReference type="CDD" id="cd02439">
    <property type="entry name" value="DMB-PRT_CobT"/>
    <property type="match status" value="1"/>
</dbReference>
<sequence>MEERDSEIKIPGEREIPSPDETAREKCRKRWLSIAKPLFGLGTLEDAVIQMAGITGTADVSIDKKGLIVMCADNGVVEEGISQTDSSVTGVVTDNFARGLTSACLMSRAAGVDVFPIDIGVAADTMVYTDKVAYGTKNMAKEPAMTREEAINSICAGIRAAKRLKREGYQILLTGEMGIGNTTTSSAVAAALLEEDPEGLSGRGAGLSDAGLQRKREVIRRAISLHRPDPADPIDVLSKVGGFDIGGLAGVFLGGAMEHLPVVMDGFISAAAALLACRIAPGVRDYILPSHMSGEPGMERILKELGKEAFIGCHMKLGEGTGAVALMPLLDMTLEVYRKMPDFDGIQIEAYKPLGGEA</sequence>
<dbReference type="InterPro" id="IPR036087">
    <property type="entry name" value="Nict_dMeBzImd_PRibTrfase_sf"/>
</dbReference>
<dbReference type="EMBL" id="DYVY01000057">
    <property type="protein sequence ID" value="HJF93820.1"/>
    <property type="molecule type" value="Genomic_DNA"/>
</dbReference>